<reference evidence="7" key="1">
    <citation type="submission" date="2021-01" db="UniProtKB">
        <authorList>
            <consortium name="EnsemblMetazoa"/>
        </authorList>
    </citation>
    <scope>IDENTIFICATION</scope>
</reference>
<keyword evidence="3 6" id="KW-1133">Transmembrane helix</keyword>
<keyword evidence="5" id="KW-0675">Receptor</keyword>
<protein>
    <recommendedName>
        <fullName evidence="9">Gustatory receptor</fullName>
    </recommendedName>
</protein>
<dbReference type="Pfam" id="PF08395">
    <property type="entry name" value="7tm_7"/>
    <property type="match status" value="1"/>
</dbReference>
<dbReference type="GO" id="GO:0016020">
    <property type="term" value="C:membrane"/>
    <property type="evidence" value="ECO:0007669"/>
    <property type="project" value="UniProtKB-SubCell"/>
</dbReference>
<proteinExistence type="predicted"/>
<dbReference type="GO" id="GO:0050909">
    <property type="term" value="P:sensory perception of taste"/>
    <property type="evidence" value="ECO:0007669"/>
    <property type="project" value="InterPro"/>
</dbReference>
<keyword evidence="2 6" id="KW-0812">Transmembrane</keyword>
<sequence>MEIPNGYSMPDQKRVSSDNSICSFSKEPEVSSSKPRQPVLRHVLRPILVTMKIFGLYYNDSSGLKEMGVNKWSIVFWKYYAFLINLIIVGLLTRTITGLWYVGNSNGYYMIGVFIVFTLKSTGQALYILYLCHREILWNFITDLEDFLNKITTCQCPIVESHFVRKMRIWLSAFGVVILLCTVTNVIVMFYPNNELQDFREMSILPITSTEPIYYALKVITDLILLGGWFLPCALAGTLIQTLHYTFNEYYRYLEIQSKKGICVKAHVKDIRKKFLDLSSLCSKLDSIVSVLLMISYLGDLCLVCVILRLGVYTFHGLYGKLCIFSWIIAPAFTLLFLSSKASQLYDKGQEMYAIVQFFNTDAATLPIKMEFDMLLFHMNTEPVVMTIWKMIPLYRSIIISIFASIVTYFAIIISL</sequence>
<accession>A0A7M5WJG9</accession>
<evidence type="ECO:0008006" key="9">
    <source>
        <dbReference type="Google" id="ProtNLM"/>
    </source>
</evidence>
<evidence type="ECO:0000256" key="2">
    <source>
        <dbReference type="ARBA" id="ARBA00022692"/>
    </source>
</evidence>
<dbReference type="OrthoDB" id="6478931at2759"/>
<dbReference type="EnsemblMetazoa" id="CLYHEMT004599.1">
    <property type="protein sequence ID" value="CLYHEMP004599.1"/>
    <property type="gene ID" value="CLYHEMG004599"/>
</dbReference>
<dbReference type="PANTHER" id="PTHR21421:SF29">
    <property type="entry name" value="GUSTATORY RECEPTOR 5A FOR TREHALOSE-RELATED"/>
    <property type="match status" value="1"/>
</dbReference>
<feature type="transmembrane region" description="Helical" evidence="6">
    <location>
        <begin position="79"/>
        <end position="102"/>
    </location>
</feature>
<keyword evidence="8" id="KW-1185">Reference proteome</keyword>
<evidence type="ECO:0000256" key="4">
    <source>
        <dbReference type="ARBA" id="ARBA00023136"/>
    </source>
</evidence>
<comment type="subcellular location">
    <subcellularLocation>
        <location evidence="1">Membrane</location>
        <topology evidence="1">Multi-pass membrane protein</topology>
    </subcellularLocation>
</comment>
<organism evidence="7 8">
    <name type="scientific">Clytia hemisphaerica</name>
    <dbReference type="NCBI Taxonomy" id="252671"/>
    <lineage>
        <taxon>Eukaryota</taxon>
        <taxon>Metazoa</taxon>
        <taxon>Cnidaria</taxon>
        <taxon>Hydrozoa</taxon>
        <taxon>Hydroidolina</taxon>
        <taxon>Leptothecata</taxon>
        <taxon>Obeliida</taxon>
        <taxon>Clytiidae</taxon>
        <taxon>Clytia</taxon>
    </lineage>
</organism>
<dbReference type="AlphaFoldDB" id="A0A7M5WJG9"/>
<feature type="transmembrane region" description="Helical" evidence="6">
    <location>
        <begin position="169"/>
        <end position="192"/>
    </location>
</feature>
<evidence type="ECO:0000256" key="5">
    <source>
        <dbReference type="ARBA" id="ARBA00023170"/>
    </source>
</evidence>
<evidence type="ECO:0000256" key="3">
    <source>
        <dbReference type="ARBA" id="ARBA00022989"/>
    </source>
</evidence>
<dbReference type="InterPro" id="IPR013604">
    <property type="entry name" value="7TM_chemorcpt"/>
</dbReference>
<feature type="transmembrane region" description="Helical" evidence="6">
    <location>
        <begin position="108"/>
        <end position="130"/>
    </location>
</feature>
<feature type="transmembrane region" description="Helical" evidence="6">
    <location>
        <begin position="288"/>
        <end position="312"/>
    </location>
</feature>
<dbReference type="GO" id="GO:0038023">
    <property type="term" value="F:signaling receptor activity"/>
    <property type="evidence" value="ECO:0007669"/>
    <property type="project" value="UniProtKB-ARBA"/>
</dbReference>
<feature type="transmembrane region" description="Helical" evidence="6">
    <location>
        <begin position="394"/>
        <end position="414"/>
    </location>
</feature>
<feature type="transmembrane region" description="Helical" evidence="6">
    <location>
        <begin position="318"/>
        <end position="338"/>
    </location>
</feature>
<keyword evidence="4 6" id="KW-0472">Membrane</keyword>
<dbReference type="Proteomes" id="UP000594262">
    <property type="component" value="Unplaced"/>
</dbReference>
<evidence type="ECO:0000256" key="1">
    <source>
        <dbReference type="ARBA" id="ARBA00004141"/>
    </source>
</evidence>
<name>A0A7M5WJG9_9CNID</name>
<dbReference type="GO" id="GO:0051606">
    <property type="term" value="P:detection of stimulus"/>
    <property type="evidence" value="ECO:0007669"/>
    <property type="project" value="UniProtKB-ARBA"/>
</dbReference>
<evidence type="ECO:0000313" key="8">
    <source>
        <dbReference type="Proteomes" id="UP000594262"/>
    </source>
</evidence>
<evidence type="ECO:0000256" key="6">
    <source>
        <dbReference type="SAM" id="Phobius"/>
    </source>
</evidence>
<evidence type="ECO:0000313" key="7">
    <source>
        <dbReference type="EnsemblMetazoa" id="CLYHEMP004599.1"/>
    </source>
</evidence>
<dbReference type="PANTHER" id="PTHR21421">
    <property type="entry name" value="GUSTATORY RECEPTOR"/>
    <property type="match status" value="1"/>
</dbReference>